<dbReference type="InterPro" id="IPR042099">
    <property type="entry name" value="ANL_N_sf"/>
</dbReference>
<dbReference type="PANTHER" id="PTHR42921">
    <property type="entry name" value="ACETOACETYL-COA SYNTHETASE"/>
    <property type="match status" value="1"/>
</dbReference>
<reference evidence="6 7" key="1">
    <citation type="submission" date="2014-04" db="EMBL/GenBank/DDBJ databases">
        <authorList>
            <consortium name="DOE Joint Genome Institute"/>
            <person name="Kuo A."/>
            <person name="Martino E."/>
            <person name="Perotto S."/>
            <person name="Kohler A."/>
            <person name="Nagy L.G."/>
            <person name="Floudas D."/>
            <person name="Copeland A."/>
            <person name="Barry K.W."/>
            <person name="Cichocki N."/>
            <person name="Veneault-Fourrey C."/>
            <person name="LaButti K."/>
            <person name="Lindquist E.A."/>
            <person name="Lipzen A."/>
            <person name="Lundell T."/>
            <person name="Morin E."/>
            <person name="Murat C."/>
            <person name="Sun H."/>
            <person name="Tunlid A."/>
            <person name="Henrissat B."/>
            <person name="Grigoriev I.V."/>
            <person name="Hibbett D.S."/>
            <person name="Martin F."/>
            <person name="Nordberg H.P."/>
            <person name="Cantor M.N."/>
            <person name="Hua S.X."/>
        </authorList>
    </citation>
    <scope>NUCLEOTIDE SEQUENCE [LARGE SCALE GENOMIC DNA]</scope>
    <source>
        <strain evidence="6 7">Zn</strain>
    </source>
</reference>
<evidence type="ECO:0000256" key="2">
    <source>
        <dbReference type="ARBA" id="ARBA00022598"/>
    </source>
</evidence>
<keyword evidence="3" id="KW-0547">Nucleotide-binding</keyword>
<evidence type="ECO:0000313" key="6">
    <source>
        <dbReference type="EMBL" id="KIN09109.1"/>
    </source>
</evidence>
<dbReference type="Gene3D" id="3.30.300.30">
    <property type="match status" value="1"/>
</dbReference>
<dbReference type="SUPFAM" id="SSF56801">
    <property type="entry name" value="Acetyl-CoA synthetase-like"/>
    <property type="match status" value="1"/>
</dbReference>
<dbReference type="Gene3D" id="3.40.50.12780">
    <property type="entry name" value="N-terminal domain of ligase-like"/>
    <property type="match status" value="1"/>
</dbReference>
<dbReference type="Proteomes" id="UP000054321">
    <property type="component" value="Unassembled WGS sequence"/>
</dbReference>
<name>A0A0C3DCQ4_OIDMZ</name>
<keyword evidence="4" id="KW-0067">ATP-binding</keyword>
<dbReference type="InterPro" id="IPR020845">
    <property type="entry name" value="AMP-binding_CS"/>
</dbReference>
<dbReference type="InterPro" id="IPR000873">
    <property type="entry name" value="AMP-dep_synth/lig_dom"/>
</dbReference>
<accession>A0A0C3DCQ4</accession>
<reference evidence="7" key="2">
    <citation type="submission" date="2015-01" db="EMBL/GenBank/DDBJ databases">
        <title>Evolutionary Origins and Diversification of the Mycorrhizal Mutualists.</title>
        <authorList>
            <consortium name="DOE Joint Genome Institute"/>
            <consortium name="Mycorrhizal Genomics Consortium"/>
            <person name="Kohler A."/>
            <person name="Kuo A."/>
            <person name="Nagy L.G."/>
            <person name="Floudas D."/>
            <person name="Copeland A."/>
            <person name="Barry K.W."/>
            <person name="Cichocki N."/>
            <person name="Veneault-Fourrey C."/>
            <person name="LaButti K."/>
            <person name="Lindquist E.A."/>
            <person name="Lipzen A."/>
            <person name="Lundell T."/>
            <person name="Morin E."/>
            <person name="Murat C."/>
            <person name="Riley R."/>
            <person name="Ohm R."/>
            <person name="Sun H."/>
            <person name="Tunlid A."/>
            <person name="Henrissat B."/>
            <person name="Grigoriev I.V."/>
            <person name="Hibbett D.S."/>
            <person name="Martin F."/>
        </authorList>
    </citation>
    <scope>NUCLEOTIDE SEQUENCE [LARGE SCALE GENOMIC DNA]</scope>
    <source>
        <strain evidence="7">Zn</strain>
    </source>
</reference>
<evidence type="ECO:0000313" key="7">
    <source>
        <dbReference type="Proteomes" id="UP000054321"/>
    </source>
</evidence>
<dbReference type="PANTHER" id="PTHR42921:SF1">
    <property type="entry name" value="ACETOACETYL-COA SYNTHETASE"/>
    <property type="match status" value="1"/>
</dbReference>
<dbReference type="AlphaFoldDB" id="A0A0C3DCQ4"/>
<dbReference type="InParanoid" id="A0A0C3DCQ4"/>
<keyword evidence="2" id="KW-0436">Ligase</keyword>
<dbReference type="NCBIfam" id="NF002937">
    <property type="entry name" value="PRK03584.1"/>
    <property type="match status" value="1"/>
</dbReference>
<evidence type="ECO:0000256" key="4">
    <source>
        <dbReference type="ARBA" id="ARBA00022840"/>
    </source>
</evidence>
<dbReference type="STRING" id="913774.A0A0C3DCQ4"/>
<dbReference type="GO" id="GO:0005524">
    <property type="term" value="F:ATP binding"/>
    <property type="evidence" value="ECO:0007669"/>
    <property type="project" value="UniProtKB-KW"/>
</dbReference>
<gene>
    <name evidence="6" type="ORF">OIDMADRAFT_37991</name>
</gene>
<dbReference type="InterPro" id="IPR045851">
    <property type="entry name" value="AMP-bd_C_sf"/>
</dbReference>
<dbReference type="PROSITE" id="PS00455">
    <property type="entry name" value="AMP_BINDING"/>
    <property type="match status" value="1"/>
</dbReference>
<evidence type="ECO:0000259" key="5">
    <source>
        <dbReference type="Pfam" id="PF00501"/>
    </source>
</evidence>
<sequence>MSLWKHPNVPATRVDAFRKYINRKYTLNIRNHQELHDWSVSGIETFAQEIWRFCGIVYSVPPTQTGLGLETMYPRPTWFPGARLNYTENLLKVGLAAHPDIIAVSACREGGTQWRDLTWQELRGEVEKWASALRRAGVSKGDRIATVMTNSLECLLVLLAAGAIGAVFSSTSPDMGSAGIVERYSQVKPKILFVETRVVYGGKVLDLRERLREAASKLYEHTDLQRTVIVNGPTFNGHYIQTADTFLQGTVYPLEFEQVPFDHPIYILYSSGTTGPPKCICHSGGGVLLQQKKEHIMSGNLGLDSCYYQYSTTGWMMWNYLVSGLSCGSRIILYDGNPTYPTPTTQLEILEQQGVTVWGTSPNFLEALRRHGVQQRPALENLEIVNSSGSPLTEELFHWFYDTFPHKTGLFSGSGGTDLAAGIIMGSPLLPIYPGEIATAALGMKVEIWDGEGRDITHTGEKGDLIITKPFFSMPTTFWGENGEEKYWKAYFEAFPGVWCHGDFVMKNPETGGYRILGRSDGVLNPGGVRFGTSELYGVVNRFSEVEDCIAVGQRKDGEADERILMFLKMKTGIHLNDSIRNQIRDAIRTSLSPRHVPAFFLEVDDIPYTLNGKKIENLVRDIVSSRKPKISGTVANPEALAQYYKFETIGRPQLERSKL</sequence>
<feature type="domain" description="AMP-dependent synthetase/ligase" evidence="5">
    <location>
        <begin position="96"/>
        <end position="471"/>
    </location>
</feature>
<dbReference type="GO" id="GO:0030729">
    <property type="term" value="F:acetoacetate-CoA ligase activity"/>
    <property type="evidence" value="ECO:0007669"/>
    <property type="project" value="InterPro"/>
</dbReference>
<dbReference type="GO" id="GO:0006629">
    <property type="term" value="P:lipid metabolic process"/>
    <property type="evidence" value="ECO:0007669"/>
    <property type="project" value="InterPro"/>
</dbReference>
<keyword evidence="7" id="KW-1185">Reference proteome</keyword>
<evidence type="ECO:0000256" key="1">
    <source>
        <dbReference type="ARBA" id="ARBA00006432"/>
    </source>
</evidence>
<dbReference type="HOGENOM" id="CLU_000022_3_3_1"/>
<comment type="similarity">
    <text evidence="1">Belongs to the ATP-dependent AMP-binding enzyme family.</text>
</comment>
<dbReference type="OrthoDB" id="10253869at2759"/>
<organism evidence="6 7">
    <name type="scientific">Oidiodendron maius (strain Zn)</name>
    <dbReference type="NCBI Taxonomy" id="913774"/>
    <lineage>
        <taxon>Eukaryota</taxon>
        <taxon>Fungi</taxon>
        <taxon>Dikarya</taxon>
        <taxon>Ascomycota</taxon>
        <taxon>Pezizomycotina</taxon>
        <taxon>Leotiomycetes</taxon>
        <taxon>Leotiomycetes incertae sedis</taxon>
        <taxon>Myxotrichaceae</taxon>
        <taxon>Oidiodendron</taxon>
    </lineage>
</organism>
<dbReference type="InterPro" id="IPR005914">
    <property type="entry name" value="Acac_CoA_synth"/>
</dbReference>
<dbReference type="Pfam" id="PF00501">
    <property type="entry name" value="AMP-binding"/>
    <property type="match status" value="1"/>
</dbReference>
<dbReference type="EMBL" id="KN832870">
    <property type="protein sequence ID" value="KIN09109.1"/>
    <property type="molecule type" value="Genomic_DNA"/>
</dbReference>
<evidence type="ECO:0000256" key="3">
    <source>
        <dbReference type="ARBA" id="ARBA00022741"/>
    </source>
</evidence>
<protein>
    <recommendedName>
        <fullName evidence="5">AMP-dependent synthetase/ligase domain-containing protein</fullName>
    </recommendedName>
</protein>
<proteinExistence type="inferred from homology"/>
<dbReference type="NCBIfam" id="TIGR01217">
    <property type="entry name" value="ac_ac_CoA_syn"/>
    <property type="match status" value="1"/>
</dbReference>